<evidence type="ECO:0000313" key="1">
    <source>
        <dbReference type="EMBL" id="ASU34350.1"/>
    </source>
</evidence>
<dbReference type="Proteomes" id="UP000215002">
    <property type="component" value="Chromosome"/>
</dbReference>
<dbReference type="RefSeq" id="WP_094570708.1">
    <property type="nucleotide sequence ID" value="NZ_CP022743.1"/>
</dbReference>
<sequence>MKQNKKPLKNALNEVLEDSTIFRIPPAPLISLSNDQKAYKSYDLQAFLVKKRAKTTIIYSYSGE</sequence>
<gene>
    <name evidence="1" type="ORF">MuYL_2463</name>
</gene>
<dbReference type="AlphaFoldDB" id="A0A223NX35"/>
<protein>
    <submittedName>
        <fullName evidence="1">Uncharacterized protein</fullName>
    </submittedName>
</protein>
<dbReference type="EMBL" id="CP022743">
    <property type="protein sequence ID" value="ASU34350.1"/>
    <property type="molecule type" value="Genomic_DNA"/>
</dbReference>
<dbReference type="KEGG" id="muc:MuYL_2463"/>
<evidence type="ECO:0000313" key="2">
    <source>
        <dbReference type="Proteomes" id="UP000215002"/>
    </source>
</evidence>
<keyword evidence="2" id="KW-1185">Reference proteome</keyword>
<organism evidence="1 2">
    <name type="scientific">Mucilaginibacter xinganensis</name>
    <dbReference type="NCBI Taxonomy" id="1234841"/>
    <lineage>
        <taxon>Bacteria</taxon>
        <taxon>Pseudomonadati</taxon>
        <taxon>Bacteroidota</taxon>
        <taxon>Sphingobacteriia</taxon>
        <taxon>Sphingobacteriales</taxon>
        <taxon>Sphingobacteriaceae</taxon>
        <taxon>Mucilaginibacter</taxon>
    </lineage>
</organism>
<proteinExistence type="predicted"/>
<name>A0A223NX35_9SPHI</name>
<accession>A0A223NX35</accession>
<reference evidence="1 2" key="1">
    <citation type="submission" date="2017-08" db="EMBL/GenBank/DDBJ databases">
        <title>Complete genome sequence of Mucilaginibacter sp. strain BJC16-A31.</title>
        <authorList>
            <consortium name="Henan University of Science and Technology"/>
            <person name="You X."/>
        </authorList>
    </citation>
    <scope>NUCLEOTIDE SEQUENCE [LARGE SCALE GENOMIC DNA]</scope>
    <source>
        <strain evidence="1 2">BJC16-A31</strain>
    </source>
</reference>